<feature type="transmembrane region" description="Helical" evidence="5">
    <location>
        <begin position="98"/>
        <end position="117"/>
    </location>
</feature>
<comment type="caution">
    <text evidence="7">The sequence shown here is derived from an EMBL/GenBank/DDBJ whole genome shotgun (WGS) entry which is preliminary data.</text>
</comment>
<evidence type="ECO:0000256" key="3">
    <source>
        <dbReference type="ARBA" id="ARBA00022989"/>
    </source>
</evidence>
<feature type="transmembrane region" description="Helical" evidence="5">
    <location>
        <begin position="189"/>
        <end position="209"/>
    </location>
</feature>
<evidence type="ECO:0000259" key="6">
    <source>
        <dbReference type="PROSITE" id="PS50850"/>
    </source>
</evidence>
<evidence type="ECO:0000256" key="2">
    <source>
        <dbReference type="ARBA" id="ARBA00022692"/>
    </source>
</evidence>
<dbReference type="InterPro" id="IPR036259">
    <property type="entry name" value="MFS_trans_sf"/>
</dbReference>
<accession>A0A9W6W968</accession>
<protein>
    <submittedName>
        <fullName evidence="7">MFS transporter</fullName>
    </submittedName>
</protein>
<dbReference type="InterPro" id="IPR020846">
    <property type="entry name" value="MFS_dom"/>
</dbReference>
<dbReference type="CDD" id="cd17321">
    <property type="entry name" value="MFS_MMR_MDR_like"/>
    <property type="match status" value="1"/>
</dbReference>
<evidence type="ECO:0000313" key="8">
    <source>
        <dbReference type="Proteomes" id="UP001165079"/>
    </source>
</evidence>
<gene>
    <name evidence="7" type="ORF">Afil01_30660</name>
</gene>
<keyword evidence="8" id="KW-1185">Reference proteome</keyword>
<dbReference type="SUPFAM" id="SSF103473">
    <property type="entry name" value="MFS general substrate transporter"/>
    <property type="match status" value="2"/>
</dbReference>
<proteinExistence type="predicted"/>
<feature type="transmembrane region" description="Helical" evidence="5">
    <location>
        <begin position="34"/>
        <end position="54"/>
    </location>
</feature>
<feature type="transmembrane region" description="Helical" evidence="5">
    <location>
        <begin position="424"/>
        <end position="447"/>
    </location>
</feature>
<keyword evidence="2 5" id="KW-0812">Transmembrane</keyword>
<feature type="transmembrane region" description="Helical" evidence="5">
    <location>
        <begin position="124"/>
        <end position="145"/>
    </location>
</feature>
<dbReference type="Gene3D" id="1.20.1720.10">
    <property type="entry name" value="Multidrug resistance protein D"/>
    <property type="match status" value="1"/>
</dbReference>
<feature type="domain" description="Major facilitator superfamily (MFS) profile" evidence="6">
    <location>
        <begin position="1"/>
        <end position="444"/>
    </location>
</feature>
<evidence type="ECO:0000256" key="5">
    <source>
        <dbReference type="SAM" id="Phobius"/>
    </source>
</evidence>
<dbReference type="InterPro" id="IPR011701">
    <property type="entry name" value="MFS"/>
</dbReference>
<comment type="subcellular location">
    <subcellularLocation>
        <location evidence="1">Cell membrane</location>
        <topology evidence="1">Multi-pass membrane protein</topology>
    </subcellularLocation>
</comment>
<dbReference type="Pfam" id="PF07690">
    <property type="entry name" value="MFS_1"/>
    <property type="match status" value="2"/>
</dbReference>
<evidence type="ECO:0000256" key="4">
    <source>
        <dbReference type="ARBA" id="ARBA00023136"/>
    </source>
</evidence>
<sequence length="459" mass="47384">MILLVAQAMAVMDNSIVAVATKTIRDDLNASGASIQLILSGYTLAFAVLVVTGARLGDDHGQRKMFLIGLAGFTIASLLCGVAPTAPILIAARLLQGVFGAMMVPQVLSSIQLLFTGDTRSRAIGYYSMVLALGVAAGQILGGLVVGADLFGQSWRVAFLINVPIGIVLFFAARPILPKGENKGPQRLDLVGVVVLAVTMIALVTPLVFGRGAGWPAWTWALLATSLAGFVAFVLFEKRLIARKGRPLLDLDAVRPPGVRPGLLACCLLNFAFAAILFTLTLHLQTALHYTPIQAGLMFVPMPVGFASVSLTWTKLPKSFHRVLPVVGMICYAGAAGGLALTARAGWPLVPAILLLALAGAGMAAGFSTLVAQMAETVGPTHASAISALVSTGTLLFSVLSVAGAGSIYLAFAEDDVSRSAQGVGAALGLVGVLLLAGAGCAARTWYVSARAARVAQEA</sequence>
<dbReference type="GO" id="GO:0022857">
    <property type="term" value="F:transmembrane transporter activity"/>
    <property type="evidence" value="ECO:0007669"/>
    <property type="project" value="InterPro"/>
</dbReference>
<dbReference type="PANTHER" id="PTHR42718:SF39">
    <property type="entry name" value="ACTINORHODIN TRANSPORTER-RELATED"/>
    <property type="match status" value="1"/>
</dbReference>
<name>A0A9W6W968_9ACTN</name>
<feature type="transmembrane region" description="Helical" evidence="5">
    <location>
        <begin position="323"/>
        <end position="343"/>
    </location>
</feature>
<feature type="transmembrane region" description="Helical" evidence="5">
    <location>
        <begin position="290"/>
        <end position="311"/>
    </location>
</feature>
<keyword evidence="4 5" id="KW-0472">Membrane</keyword>
<evidence type="ECO:0000256" key="1">
    <source>
        <dbReference type="ARBA" id="ARBA00004651"/>
    </source>
</evidence>
<feature type="transmembrane region" description="Helical" evidence="5">
    <location>
        <begin position="349"/>
        <end position="372"/>
    </location>
</feature>
<feature type="transmembrane region" description="Helical" evidence="5">
    <location>
        <begin position="215"/>
        <end position="236"/>
    </location>
</feature>
<dbReference type="PROSITE" id="PS50850">
    <property type="entry name" value="MFS"/>
    <property type="match status" value="1"/>
</dbReference>
<dbReference type="GO" id="GO:0005886">
    <property type="term" value="C:plasma membrane"/>
    <property type="evidence" value="ECO:0007669"/>
    <property type="project" value="UniProtKB-SubCell"/>
</dbReference>
<keyword evidence="3 5" id="KW-1133">Transmembrane helix</keyword>
<evidence type="ECO:0000313" key="7">
    <source>
        <dbReference type="EMBL" id="GLZ78259.1"/>
    </source>
</evidence>
<dbReference type="Proteomes" id="UP001165079">
    <property type="component" value="Unassembled WGS sequence"/>
</dbReference>
<dbReference type="EMBL" id="BSTX01000002">
    <property type="protein sequence ID" value="GLZ78259.1"/>
    <property type="molecule type" value="Genomic_DNA"/>
</dbReference>
<dbReference type="Gene3D" id="1.20.1250.20">
    <property type="entry name" value="MFS general substrate transporter like domains"/>
    <property type="match status" value="1"/>
</dbReference>
<dbReference type="PANTHER" id="PTHR42718">
    <property type="entry name" value="MAJOR FACILITATOR SUPERFAMILY MULTIDRUG TRANSPORTER MFSC"/>
    <property type="match status" value="1"/>
</dbReference>
<reference evidence="7" key="1">
    <citation type="submission" date="2023-03" db="EMBL/GenBank/DDBJ databases">
        <title>Actinorhabdospora filicis NBRC 111898.</title>
        <authorList>
            <person name="Ichikawa N."/>
            <person name="Sato H."/>
            <person name="Tonouchi N."/>
        </authorList>
    </citation>
    <scope>NUCLEOTIDE SEQUENCE</scope>
    <source>
        <strain evidence="7">NBRC 111898</strain>
    </source>
</reference>
<dbReference type="AlphaFoldDB" id="A0A9W6W968"/>
<feature type="transmembrane region" description="Helical" evidence="5">
    <location>
        <begin position="384"/>
        <end position="412"/>
    </location>
</feature>
<organism evidence="7 8">
    <name type="scientific">Actinorhabdospora filicis</name>
    <dbReference type="NCBI Taxonomy" id="1785913"/>
    <lineage>
        <taxon>Bacteria</taxon>
        <taxon>Bacillati</taxon>
        <taxon>Actinomycetota</taxon>
        <taxon>Actinomycetes</taxon>
        <taxon>Micromonosporales</taxon>
        <taxon>Micromonosporaceae</taxon>
        <taxon>Actinorhabdospora</taxon>
    </lineage>
</organism>
<feature type="transmembrane region" description="Helical" evidence="5">
    <location>
        <begin position="157"/>
        <end position="177"/>
    </location>
</feature>
<feature type="transmembrane region" description="Helical" evidence="5">
    <location>
        <begin position="66"/>
        <end position="92"/>
    </location>
</feature>
<feature type="transmembrane region" description="Helical" evidence="5">
    <location>
        <begin position="263"/>
        <end position="284"/>
    </location>
</feature>